<gene>
    <name evidence="5" type="ORF">QTP70_017613</name>
</gene>
<feature type="domain" description="Chemokine interleukin-8-like" evidence="4">
    <location>
        <begin position="26"/>
        <end position="88"/>
    </location>
</feature>
<evidence type="ECO:0000256" key="2">
    <source>
        <dbReference type="ARBA" id="ARBA00022514"/>
    </source>
</evidence>
<evidence type="ECO:0000256" key="3">
    <source>
        <dbReference type="SAM" id="SignalP"/>
    </source>
</evidence>
<sequence>NAQLSLFVIVICNSFLLFPGQARPNARRCLCQGPGSNYVSPKRVDRIEIYPPSASCENVEVIAVLKNGAGKKCLNPESKFVKINLKKARHQRR</sequence>
<name>A0AAE0Q644_9TELE</name>
<comment type="similarity">
    <text evidence="1">Belongs to the intercrine alpha (chemokine CxC) family.</text>
</comment>
<keyword evidence="2" id="KW-0202">Cytokine</keyword>
<dbReference type="Pfam" id="PF00048">
    <property type="entry name" value="IL8"/>
    <property type="match status" value="1"/>
</dbReference>
<dbReference type="SUPFAM" id="SSF54117">
    <property type="entry name" value="Interleukin 8-like chemokines"/>
    <property type="match status" value="1"/>
</dbReference>
<dbReference type="InterPro" id="IPR001089">
    <property type="entry name" value="Chemokine_CXC"/>
</dbReference>
<dbReference type="PRINTS" id="PR00437">
    <property type="entry name" value="SMALLCYTKCXC"/>
</dbReference>
<evidence type="ECO:0000259" key="4">
    <source>
        <dbReference type="SMART" id="SM00199"/>
    </source>
</evidence>
<organism evidence="5 6">
    <name type="scientific">Hemibagrus guttatus</name>
    <dbReference type="NCBI Taxonomy" id="175788"/>
    <lineage>
        <taxon>Eukaryota</taxon>
        <taxon>Metazoa</taxon>
        <taxon>Chordata</taxon>
        <taxon>Craniata</taxon>
        <taxon>Vertebrata</taxon>
        <taxon>Euteleostomi</taxon>
        <taxon>Actinopterygii</taxon>
        <taxon>Neopterygii</taxon>
        <taxon>Teleostei</taxon>
        <taxon>Ostariophysi</taxon>
        <taxon>Siluriformes</taxon>
        <taxon>Bagridae</taxon>
        <taxon>Hemibagrus</taxon>
    </lineage>
</organism>
<feature type="signal peptide" evidence="3">
    <location>
        <begin position="1"/>
        <end position="22"/>
    </location>
</feature>
<dbReference type="GO" id="GO:0005615">
    <property type="term" value="C:extracellular space"/>
    <property type="evidence" value="ECO:0007669"/>
    <property type="project" value="UniProtKB-KW"/>
</dbReference>
<feature type="chain" id="PRO_5041935081" description="Chemokine interleukin-8-like domain-containing protein" evidence="3">
    <location>
        <begin position="23"/>
        <end position="93"/>
    </location>
</feature>
<dbReference type="SMART" id="SM00199">
    <property type="entry name" value="SCY"/>
    <property type="match status" value="1"/>
</dbReference>
<feature type="non-terminal residue" evidence="5">
    <location>
        <position position="1"/>
    </location>
</feature>
<reference evidence="5" key="1">
    <citation type="submission" date="2023-06" db="EMBL/GenBank/DDBJ databases">
        <title>Male Hemibagrus guttatus genome.</title>
        <authorList>
            <person name="Bian C."/>
        </authorList>
    </citation>
    <scope>NUCLEOTIDE SEQUENCE</scope>
    <source>
        <strain evidence="5">Male_cb2023</strain>
        <tissue evidence="5">Muscle</tissue>
    </source>
</reference>
<dbReference type="CDD" id="cd00273">
    <property type="entry name" value="Chemokine_CXC"/>
    <property type="match status" value="1"/>
</dbReference>
<keyword evidence="3" id="KW-0732">Signal</keyword>
<dbReference type="GO" id="GO:0006952">
    <property type="term" value="P:defense response"/>
    <property type="evidence" value="ECO:0007669"/>
    <property type="project" value="InterPro"/>
</dbReference>
<protein>
    <recommendedName>
        <fullName evidence="4">Chemokine interleukin-8-like domain-containing protein</fullName>
    </recommendedName>
</protein>
<dbReference type="InterPro" id="IPR036048">
    <property type="entry name" value="Interleukin_8-like_sf"/>
</dbReference>
<dbReference type="Gene3D" id="2.40.50.40">
    <property type="match status" value="1"/>
</dbReference>
<evidence type="ECO:0000313" key="6">
    <source>
        <dbReference type="Proteomes" id="UP001274896"/>
    </source>
</evidence>
<dbReference type="GO" id="GO:0008009">
    <property type="term" value="F:chemokine activity"/>
    <property type="evidence" value="ECO:0007669"/>
    <property type="project" value="InterPro"/>
</dbReference>
<dbReference type="InterPro" id="IPR033899">
    <property type="entry name" value="CXC_Chemokine_domain"/>
</dbReference>
<evidence type="ECO:0000256" key="1">
    <source>
        <dbReference type="ARBA" id="ARBA00010665"/>
    </source>
</evidence>
<dbReference type="PRINTS" id="PR00436">
    <property type="entry name" value="INTERLEUKIN8"/>
</dbReference>
<dbReference type="Proteomes" id="UP001274896">
    <property type="component" value="Unassembled WGS sequence"/>
</dbReference>
<dbReference type="GO" id="GO:0006955">
    <property type="term" value="P:immune response"/>
    <property type="evidence" value="ECO:0007669"/>
    <property type="project" value="InterPro"/>
</dbReference>
<dbReference type="AlphaFoldDB" id="A0AAE0Q644"/>
<accession>A0AAE0Q644</accession>
<dbReference type="InterPro" id="IPR001811">
    <property type="entry name" value="Chemokine_IL8-like_dom"/>
</dbReference>
<evidence type="ECO:0000313" key="5">
    <source>
        <dbReference type="EMBL" id="KAK3514406.1"/>
    </source>
</evidence>
<keyword evidence="6" id="KW-1185">Reference proteome</keyword>
<dbReference type="EMBL" id="JAUCMX010000021">
    <property type="protein sequence ID" value="KAK3514406.1"/>
    <property type="molecule type" value="Genomic_DNA"/>
</dbReference>
<comment type="caution">
    <text evidence="5">The sequence shown here is derived from an EMBL/GenBank/DDBJ whole genome shotgun (WGS) entry which is preliminary data.</text>
</comment>
<proteinExistence type="inferred from homology"/>